<dbReference type="Proteomes" id="UP001164929">
    <property type="component" value="Chromosome 7"/>
</dbReference>
<organism evidence="1 2">
    <name type="scientific">Populus alba x Populus x berolinensis</name>
    <dbReference type="NCBI Taxonomy" id="444605"/>
    <lineage>
        <taxon>Eukaryota</taxon>
        <taxon>Viridiplantae</taxon>
        <taxon>Streptophyta</taxon>
        <taxon>Embryophyta</taxon>
        <taxon>Tracheophyta</taxon>
        <taxon>Spermatophyta</taxon>
        <taxon>Magnoliopsida</taxon>
        <taxon>eudicotyledons</taxon>
        <taxon>Gunneridae</taxon>
        <taxon>Pentapetalae</taxon>
        <taxon>rosids</taxon>
        <taxon>fabids</taxon>
        <taxon>Malpighiales</taxon>
        <taxon>Salicaceae</taxon>
        <taxon>Saliceae</taxon>
        <taxon>Populus</taxon>
    </lineage>
</organism>
<dbReference type="EMBL" id="JAQIZT010000007">
    <property type="protein sequence ID" value="KAJ6989915.1"/>
    <property type="molecule type" value="Genomic_DNA"/>
</dbReference>
<reference evidence="1" key="1">
    <citation type="journal article" date="2023" name="Mol. Ecol. Resour.">
        <title>Chromosome-level genome assembly of a triploid poplar Populus alba 'Berolinensis'.</title>
        <authorList>
            <person name="Chen S."/>
            <person name="Yu Y."/>
            <person name="Wang X."/>
            <person name="Wang S."/>
            <person name="Zhang T."/>
            <person name="Zhou Y."/>
            <person name="He R."/>
            <person name="Meng N."/>
            <person name="Wang Y."/>
            <person name="Liu W."/>
            <person name="Liu Z."/>
            <person name="Liu J."/>
            <person name="Guo Q."/>
            <person name="Huang H."/>
            <person name="Sederoff R.R."/>
            <person name="Wang G."/>
            <person name="Qu G."/>
            <person name="Chen S."/>
        </authorList>
    </citation>
    <scope>NUCLEOTIDE SEQUENCE</scope>
    <source>
        <strain evidence="1">SC-2020</strain>
    </source>
</reference>
<accession>A0AAD6QGF4</accession>
<name>A0AAD6QGF4_9ROSI</name>
<dbReference type="AlphaFoldDB" id="A0AAD6QGF4"/>
<evidence type="ECO:0000313" key="2">
    <source>
        <dbReference type="Proteomes" id="UP001164929"/>
    </source>
</evidence>
<sequence length="114" mass="12753">MPCQDAISALVCKSSSHTSALFERIIVCNMEASRLTFLGPWCWCFIISIRVPWHNLSSLVSSLHQSKSLSALSTNYNGKVWIGFPHFFSFSLFWRGRVANGPQKPFLECALGAI</sequence>
<gene>
    <name evidence="1" type="ORF">NC653_018427</name>
</gene>
<comment type="caution">
    <text evidence="1">The sequence shown here is derived from an EMBL/GenBank/DDBJ whole genome shotgun (WGS) entry which is preliminary data.</text>
</comment>
<evidence type="ECO:0000313" key="1">
    <source>
        <dbReference type="EMBL" id="KAJ6989915.1"/>
    </source>
</evidence>
<protein>
    <submittedName>
        <fullName evidence="1">Uncharacterized protein</fullName>
    </submittedName>
</protein>
<keyword evidence="2" id="KW-1185">Reference proteome</keyword>
<proteinExistence type="predicted"/>